<keyword evidence="5 10" id="KW-0812">Transmembrane</keyword>
<evidence type="ECO:0000313" key="14">
    <source>
        <dbReference type="Proteomes" id="UP000000939"/>
    </source>
</evidence>
<dbReference type="eggNOG" id="COG0475">
    <property type="taxonomic scope" value="Bacteria"/>
</dbReference>
<feature type="domain" description="RCK N-terminal" evidence="12">
    <location>
        <begin position="407"/>
        <end position="517"/>
    </location>
</feature>
<dbReference type="InterPro" id="IPR038770">
    <property type="entry name" value="Na+/solute_symporter_sf"/>
</dbReference>
<gene>
    <name evidence="13" type="ordered locus">Arnit_1829</name>
</gene>
<feature type="transmembrane region" description="Helical" evidence="10">
    <location>
        <begin position="115"/>
        <end position="134"/>
    </location>
</feature>
<feature type="transmembrane region" description="Helical" evidence="10">
    <location>
        <begin position="60"/>
        <end position="77"/>
    </location>
</feature>
<dbReference type="KEGG" id="ant:Arnit_1829"/>
<dbReference type="Pfam" id="PF00999">
    <property type="entry name" value="Na_H_Exchanger"/>
    <property type="match status" value="1"/>
</dbReference>
<evidence type="ECO:0000256" key="3">
    <source>
        <dbReference type="ARBA" id="ARBA00022449"/>
    </source>
</evidence>
<dbReference type="InterPro" id="IPR006153">
    <property type="entry name" value="Cation/H_exchanger_TM"/>
</dbReference>
<dbReference type="RefSeq" id="WP_013135628.1">
    <property type="nucleotide sequence ID" value="NC_014166.1"/>
</dbReference>
<dbReference type="EMBL" id="CP001999">
    <property type="protein sequence ID" value="ADG93483.1"/>
    <property type="molecule type" value="Genomic_DNA"/>
</dbReference>
<dbReference type="Proteomes" id="UP000000939">
    <property type="component" value="Chromosome"/>
</dbReference>
<feature type="transmembrane region" description="Helical" evidence="10">
    <location>
        <begin position="6"/>
        <end position="23"/>
    </location>
</feature>
<dbReference type="PANTHER" id="PTHR46157">
    <property type="entry name" value="K(+) EFFLUX ANTIPORTER 3, CHLOROPLASTIC"/>
    <property type="match status" value="1"/>
</dbReference>
<keyword evidence="14" id="KW-1185">Reference proteome</keyword>
<feature type="transmembrane region" description="Helical" evidence="10">
    <location>
        <begin position="30"/>
        <end position="48"/>
    </location>
</feature>
<dbReference type="STRING" id="572480.Arnit_1829"/>
<protein>
    <submittedName>
        <fullName evidence="13">Sodium/hydrogen exchanger</fullName>
    </submittedName>
</protein>
<dbReference type="OrthoDB" id="9781411at2"/>
<accession>D5V1P9</accession>
<keyword evidence="2" id="KW-0813">Transport</keyword>
<dbReference type="GO" id="GO:0015297">
    <property type="term" value="F:antiporter activity"/>
    <property type="evidence" value="ECO:0007669"/>
    <property type="project" value="UniProtKB-KW"/>
</dbReference>
<keyword evidence="3" id="KW-0050">Antiport</keyword>
<keyword evidence="4" id="KW-0633">Potassium transport</keyword>
<evidence type="ECO:0000256" key="7">
    <source>
        <dbReference type="ARBA" id="ARBA00022989"/>
    </source>
</evidence>
<feature type="transmembrane region" description="Helical" evidence="10">
    <location>
        <begin position="220"/>
        <end position="236"/>
    </location>
</feature>
<evidence type="ECO:0000259" key="12">
    <source>
        <dbReference type="Pfam" id="PF02254"/>
    </source>
</evidence>
<evidence type="ECO:0000256" key="6">
    <source>
        <dbReference type="ARBA" id="ARBA00022958"/>
    </source>
</evidence>
<dbReference type="Pfam" id="PF02254">
    <property type="entry name" value="TrkA_N"/>
    <property type="match status" value="1"/>
</dbReference>
<feature type="transmembrane region" description="Helical" evidence="10">
    <location>
        <begin position="183"/>
        <end position="200"/>
    </location>
</feature>
<keyword evidence="6" id="KW-0630">Potassium</keyword>
<dbReference type="GO" id="GO:0005886">
    <property type="term" value="C:plasma membrane"/>
    <property type="evidence" value="ECO:0007669"/>
    <property type="project" value="TreeGrafter"/>
</dbReference>
<sequence>MSNGHLLGSLLYLFTIVAILVTLSKRLGLGSILGLLIAGIIVGPFSYGPILTKEVSSVRNIAEFGVVLLLFVIGLEMQPKKLWSMRKEVFGLGSAQIVFSGFFIFLYTVFYAKSWQIALLIAPTFALSSTAFVMQILQDKGITHTPEGQTSFSILLMQDLAVVPLLALVPIVAVNQVTSAESIWIEVLIAIASIAALILLGKYVVPKLLDYLAKHQNKDAFFFFVIAAVVFAAWLMEHSGLSMSLGAFIMGMILSNSKYHYQIRAYVEPYKGLLMAMFFVAVGMSIDLKAMVDNPLVLLQHLVVIMAIKIVALFVFMIFMGYKRSTAISVSFLLAQSGEFGFVVFGAMKAVGGISDEIFVASITIISFSMLLTPILVNLSEKLALKFDTSPIKIKSAYVPKTEWEGVIIAGYGEVGRLTATMLDYANIPFVAFDIDAKRVEIGEKEGRAVYYGELSDLDFITRIGLEKAKAVILTIENHHTAAKIISHIRNEYPYLRILSRTKNMKTRDLLVKHGVSWAMPVSSEGALRLGAETLLGLGRTREDVIDILTYFRKNDYETIKELHEKDEKK</sequence>
<dbReference type="Gene3D" id="3.40.50.720">
    <property type="entry name" value="NAD(P)-binding Rossmann-like Domain"/>
    <property type="match status" value="1"/>
</dbReference>
<evidence type="ECO:0000313" key="13">
    <source>
        <dbReference type="EMBL" id="ADG93483.1"/>
    </source>
</evidence>
<evidence type="ECO:0000256" key="9">
    <source>
        <dbReference type="ARBA" id="ARBA00023136"/>
    </source>
</evidence>
<evidence type="ECO:0000256" key="1">
    <source>
        <dbReference type="ARBA" id="ARBA00004141"/>
    </source>
</evidence>
<reference evidence="13 14" key="1">
    <citation type="journal article" date="2010" name="Stand. Genomic Sci.">
        <title>Complete genome sequence of Arcobacter nitrofigilis type strain (CI).</title>
        <authorList>
            <person name="Pati A."/>
            <person name="Gronow S."/>
            <person name="Lapidus A."/>
            <person name="Copeland A."/>
            <person name="Glavina Del Rio T."/>
            <person name="Nolan M."/>
            <person name="Lucas S."/>
            <person name="Tice H."/>
            <person name="Cheng J.F."/>
            <person name="Han C."/>
            <person name="Chertkov O."/>
            <person name="Bruce D."/>
            <person name="Tapia R."/>
            <person name="Goodwin L."/>
            <person name="Pitluck S."/>
            <person name="Liolios K."/>
            <person name="Ivanova N."/>
            <person name="Mavromatis K."/>
            <person name="Chen A."/>
            <person name="Palaniappan K."/>
            <person name="Land M."/>
            <person name="Hauser L."/>
            <person name="Chang Y.J."/>
            <person name="Jeffries C.D."/>
            <person name="Detter J.C."/>
            <person name="Rohde M."/>
            <person name="Goker M."/>
            <person name="Bristow J."/>
            <person name="Eisen J.A."/>
            <person name="Markowitz V."/>
            <person name="Hugenholtz P."/>
            <person name="Klenk H.P."/>
            <person name="Kyrpides N.C."/>
        </authorList>
    </citation>
    <scope>NUCLEOTIDE SEQUENCE [LARGE SCALE GENOMIC DNA]</scope>
    <source>
        <strain evidence="14">ATCC 33309 / DSM 7299 / CCUG 15893 / LMG 7604 / NCTC 12251 / CI</strain>
    </source>
</reference>
<dbReference type="InterPro" id="IPR036291">
    <property type="entry name" value="NAD(P)-bd_dom_sf"/>
</dbReference>
<dbReference type="PANTHER" id="PTHR46157:SF4">
    <property type="entry name" value="K(+) EFFLUX ANTIPORTER 3, CHLOROPLASTIC"/>
    <property type="match status" value="1"/>
</dbReference>
<feature type="transmembrane region" description="Helical" evidence="10">
    <location>
        <begin position="358"/>
        <end position="377"/>
    </location>
</feature>
<organism evidence="13 14">
    <name type="scientific">Arcobacter nitrofigilis (strain ATCC 33309 / DSM 7299 / CCUG 15893 / LMG 7604 / NCTC 12251 / CI)</name>
    <name type="common">Campylobacter nitrofigilis</name>
    <dbReference type="NCBI Taxonomy" id="572480"/>
    <lineage>
        <taxon>Bacteria</taxon>
        <taxon>Pseudomonadati</taxon>
        <taxon>Campylobacterota</taxon>
        <taxon>Epsilonproteobacteria</taxon>
        <taxon>Campylobacterales</taxon>
        <taxon>Arcobacteraceae</taxon>
        <taxon>Arcobacter</taxon>
    </lineage>
</organism>
<dbReference type="SUPFAM" id="SSF51735">
    <property type="entry name" value="NAD(P)-binding Rossmann-fold domains"/>
    <property type="match status" value="1"/>
</dbReference>
<comment type="subcellular location">
    <subcellularLocation>
        <location evidence="1">Membrane</location>
        <topology evidence="1">Multi-pass membrane protein</topology>
    </subcellularLocation>
</comment>
<evidence type="ECO:0000256" key="5">
    <source>
        <dbReference type="ARBA" id="ARBA00022692"/>
    </source>
</evidence>
<feature type="transmembrane region" description="Helical" evidence="10">
    <location>
        <begin position="155"/>
        <end position="177"/>
    </location>
</feature>
<dbReference type="InterPro" id="IPR003148">
    <property type="entry name" value="RCK_N"/>
</dbReference>
<feature type="transmembrane region" description="Helical" evidence="10">
    <location>
        <begin position="298"/>
        <end position="320"/>
    </location>
</feature>
<keyword evidence="7 10" id="KW-1133">Transmembrane helix</keyword>
<dbReference type="GO" id="GO:0006813">
    <property type="term" value="P:potassium ion transport"/>
    <property type="evidence" value="ECO:0007669"/>
    <property type="project" value="UniProtKB-KW"/>
</dbReference>
<keyword evidence="9 10" id="KW-0472">Membrane</keyword>
<evidence type="ECO:0000256" key="2">
    <source>
        <dbReference type="ARBA" id="ARBA00022448"/>
    </source>
</evidence>
<feature type="transmembrane region" description="Helical" evidence="10">
    <location>
        <begin position="332"/>
        <end position="352"/>
    </location>
</feature>
<dbReference type="AlphaFoldDB" id="D5V1P9"/>
<dbReference type="GO" id="GO:1902600">
    <property type="term" value="P:proton transmembrane transport"/>
    <property type="evidence" value="ECO:0007669"/>
    <property type="project" value="InterPro"/>
</dbReference>
<evidence type="ECO:0000259" key="11">
    <source>
        <dbReference type="Pfam" id="PF00999"/>
    </source>
</evidence>
<dbReference type="HOGENOM" id="CLU_005126_9_3_7"/>
<evidence type="ECO:0000256" key="8">
    <source>
        <dbReference type="ARBA" id="ARBA00023065"/>
    </source>
</evidence>
<name>D5V1P9_ARCNC</name>
<dbReference type="eggNOG" id="COG1226">
    <property type="taxonomic scope" value="Bacteria"/>
</dbReference>
<evidence type="ECO:0000256" key="10">
    <source>
        <dbReference type="SAM" id="Phobius"/>
    </source>
</evidence>
<evidence type="ECO:0000256" key="4">
    <source>
        <dbReference type="ARBA" id="ARBA00022538"/>
    </source>
</evidence>
<proteinExistence type="predicted"/>
<dbReference type="Gene3D" id="1.20.1530.20">
    <property type="match status" value="1"/>
</dbReference>
<keyword evidence="8" id="KW-0406">Ion transport</keyword>
<feature type="transmembrane region" description="Helical" evidence="10">
    <location>
        <begin position="89"/>
        <end position="109"/>
    </location>
</feature>
<feature type="domain" description="Cation/H+ exchanger transmembrane" evidence="11">
    <location>
        <begin position="17"/>
        <end position="376"/>
    </location>
</feature>